<keyword evidence="5 8" id="KW-0186">Copper</keyword>
<keyword evidence="8" id="KW-0560">Oxidoreductase</keyword>
<organism evidence="10 11">
    <name type="scientific">Rummeliibacillus stabekisii</name>
    <dbReference type="NCBI Taxonomy" id="241244"/>
    <lineage>
        <taxon>Bacteria</taxon>
        <taxon>Bacillati</taxon>
        <taxon>Bacillota</taxon>
        <taxon>Bacilli</taxon>
        <taxon>Bacillales</taxon>
        <taxon>Caryophanaceae</taxon>
        <taxon>Rummeliibacillus</taxon>
    </lineage>
</organism>
<accession>A0A143HBJ7</accession>
<feature type="domain" description="Superoxide dismutase copper/zinc binding" evidence="9">
    <location>
        <begin position="56"/>
        <end position="187"/>
    </location>
</feature>
<evidence type="ECO:0000256" key="5">
    <source>
        <dbReference type="ARBA" id="ARBA00023008"/>
    </source>
</evidence>
<dbReference type="PANTHER" id="PTHR10003">
    <property type="entry name" value="SUPEROXIDE DISMUTASE CU-ZN -RELATED"/>
    <property type="match status" value="1"/>
</dbReference>
<dbReference type="InterPro" id="IPR024134">
    <property type="entry name" value="SOD_Cu/Zn_/chaperone"/>
</dbReference>
<dbReference type="SUPFAM" id="SSF49329">
    <property type="entry name" value="Cu,Zn superoxide dismutase-like"/>
    <property type="match status" value="1"/>
</dbReference>
<dbReference type="KEGG" id="rst:ATY39_06440"/>
<evidence type="ECO:0000313" key="10">
    <source>
        <dbReference type="EMBL" id="AMW99127.1"/>
    </source>
</evidence>
<evidence type="ECO:0000256" key="8">
    <source>
        <dbReference type="RuleBase" id="RU000393"/>
    </source>
</evidence>
<keyword evidence="4 8" id="KW-0862">Zinc</keyword>
<dbReference type="EC" id="1.15.1.1" evidence="8"/>
<evidence type="ECO:0000256" key="1">
    <source>
        <dbReference type="ARBA" id="ARBA00010457"/>
    </source>
</evidence>
<dbReference type="Pfam" id="PF00080">
    <property type="entry name" value="Sod_Cu"/>
    <property type="match status" value="1"/>
</dbReference>
<dbReference type="FunFam" id="2.60.40.200:FF:000005">
    <property type="entry name" value="Superoxide dismutase [Cu-Zn]"/>
    <property type="match status" value="1"/>
</dbReference>
<comment type="catalytic activity">
    <reaction evidence="8">
        <text>2 superoxide + 2 H(+) = H2O2 + O2</text>
        <dbReference type="Rhea" id="RHEA:20696"/>
        <dbReference type="ChEBI" id="CHEBI:15378"/>
        <dbReference type="ChEBI" id="CHEBI:15379"/>
        <dbReference type="ChEBI" id="CHEBI:16240"/>
        <dbReference type="ChEBI" id="CHEBI:18421"/>
        <dbReference type="EC" id="1.15.1.1"/>
    </reaction>
</comment>
<dbReference type="CDD" id="cd00305">
    <property type="entry name" value="Cu-Zn_Superoxide_Dismutase"/>
    <property type="match status" value="1"/>
</dbReference>
<dbReference type="PROSITE" id="PS00332">
    <property type="entry name" value="SOD_CU_ZN_2"/>
    <property type="match status" value="1"/>
</dbReference>
<dbReference type="RefSeq" id="WP_066787473.1">
    <property type="nucleotide sequence ID" value="NZ_CP014806.1"/>
</dbReference>
<dbReference type="Proteomes" id="UP000076021">
    <property type="component" value="Chromosome"/>
</dbReference>
<name>A0A143HBJ7_9BACL</name>
<dbReference type="EMBL" id="CP014806">
    <property type="protein sequence ID" value="AMW99127.1"/>
    <property type="molecule type" value="Genomic_DNA"/>
</dbReference>
<dbReference type="STRING" id="241244.ATY39_06440"/>
<evidence type="ECO:0000256" key="4">
    <source>
        <dbReference type="ARBA" id="ARBA00022833"/>
    </source>
</evidence>
<dbReference type="PROSITE" id="PS51257">
    <property type="entry name" value="PROKAR_LIPOPROTEIN"/>
    <property type="match status" value="1"/>
</dbReference>
<dbReference type="GO" id="GO:0005507">
    <property type="term" value="F:copper ion binding"/>
    <property type="evidence" value="ECO:0007669"/>
    <property type="project" value="InterPro"/>
</dbReference>
<evidence type="ECO:0000259" key="9">
    <source>
        <dbReference type="Pfam" id="PF00080"/>
    </source>
</evidence>
<comment type="similarity">
    <text evidence="1 8">Belongs to the Cu-Zn superoxide dismutase family.</text>
</comment>
<dbReference type="InterPro" id="IPR018152">
    <property type="entry name" value="SOD_Cu/Zn_BS"/>
</dbReference>
<proteinExistence type="inferred from homology"/>
<evidence type="ECO:0000256" key="6">
    <source>
        <dbReference type="ARBA" id="ARBA00023157"/>
    </source>
</evidence>
<keyword evidence="6" id="KW-1015">Disulfide bond</keyword>
<reference evidence="11" key="2">
    <citation type="submission" date="2016-03" db="EMBL/GenBank/DDBJ databases">
        <authorList>
            <person name="Ploux O."/>
        </authorList>
    </citation>
    <scope>NUCLEOTIDE SEQUENCE [LARGE SCALE GENOMIC DNA]</scope>
    <source>
        <strain evidence="11">PP9</strain>
    </source>
</reference>
<comment type="function">
    <text evidence="7">Destroys radicals which are normally produced within the cells and which are toxic to biological systems. May play a role in favoring mycobacterial survival in phagocytes.</text>
</comment>
<keyword evidence="11" id="KW-1185">Reference proteome</keyword>
<sequence>MKLLKNTWPMLVVLLILTGCSTNKQKVDNLKPVSGEKNTTIHATAKFINTEGKELGKANLTENEKGVQIDLKLQGLPPGDHGIHIHEKGICEKPTFESAGSHFNPTHKVHGYYNAKGYHLGDLPNIQVEEDGTVDVGFATKAFTLKEGAHNTLFDKDGSAFVIHEKADDYKTDPSGNSGARIACGVIEKNN</sequence>
<keyword evidence="3" id="KW-0732">Signal</keyword>
<dbReference type="GO" id="GO:0004784">
    <property type="term" value="F:superoxide dismutase activity"/>
    <property type="evidence" value="ECO:0007669"/>
    <property type="project" value="UniProtKB-EC"/>
</dbReference>
<evidence type="ECO:0000256" key="3">
    <source>
        <dbReference type="ARBA" id="ARBA00022729"/>
    </source>
</evidence>
<dbReference type="AlphaFoldDB" id="A0A143HBJ7"/>
<comment type="cofactor">
    <cofactor evidence="8">
        <name>Cu cation</name>
        <dbReference type="ChEBI" id="CHEBI:23378"/>
    </cofactor>
    <text evidence="8">Binds 1 copper ion per subunit.</text>
</comment>
<evidence type="ECO:0000313" key="11">
    <source>
        <dbReference type="Proteomes" id="UP000076021"/>
    </source>
</evidence>
<protein>
    <recommendedName>
        <fullName evidence="8">Superoxide dismutase [Cu-Zn]</fullName>
        <ecNumber evidence="8">1.15.1.1</ecNumber>
    </recommendedName>
</protein>
<comment type="cofactor">
    <cofactor evidence="8">
        <name>Zn(2+)</name>
        <dbReference type="ChEBI" id="CHEBI:29105"/>
    </cofactor>
    <text evidence="8">Binds 1 zinc ion per subunit.</text>
</comment>
<reference evidence="10 11" key="1">
    <citation type="journal article" date="2016" name="Genome Announc.">
        <title>Whole-Genome Sequence of Rummeliibacillus stabekisii Strain PP9 Isolated from Antarctic Soil.</title>
        <authorList>
            <person name="da Mota F.F."/>
            <person name="Vollu R.E."/>
            <person name="Jurelevicius D."/>
            <person name="Seldin L."/>
        </authorList>
    </citation>
    <scope>NUCLEOTIDE SEQUENCE [LARGE SCALE GENOMIC DNA]</scope>
    <source>
        <strain evidence="10 11">PP9</strain>
    </source>
</reference>
<dbReference type="InterPro" id="IPR001424">
    <property type="entry name" value="SOD_Cu_Zn_dom"/>
</dbReference>
<keyword evidence="2 8" id="KW-0479">Metal-binding</keyword>
<dbReference type="Gene3D" id="2.60.40.200">
    <property type="entry name" value="Superoxide dismutase, copper/zinc binding domain"/>
    <property type="match status" value="1"/>
</dbReference>
<evidence type="ECO:0000256" key="7">
    <source>
        <dbReference type="ARBA" id="ARBA00024900"/>
    </source>
</evidence>
<dbReference type="OrthoDB" id="9792957at2"/>
<evidence type="ECO:0000256" key="2">
    <source>
        <dbReference type="ARBA" id="ARBA00022723"/>
    </source>
</evidence>
<dbReference type="InterPro" id="IPR036423">
    <property type="entry name" value="SOD-like_Cu/Zn_dom_sf"/>
</dbReference>
<gene>
    <name evidence="10" type="ORF">ATY39_06440</name>
</gene>